<dbReference type="GeneID" id="31360086"/>
<dbReference type="PANTHER" id="PTHR35202">
    <property type="entry name" value="TRANSMEMBRANE PROTEIN-RELATED"/>
    <property type="match status" value="1"/>
</dbReference>
<evidence type="ECO:0008006" key="4">
    <source>
        <dbReference type="Google" id="ProtNLM"/>
    </source>
</evidence>
<feature type="transmembrane region" description="Helical" evidence="1">
    <location>
        <begin position="12"/>
        <end position="43"/>
    </location>
</feature>
<evidence type="ECO:0000313" key="3">
    <source>
        <dbReference type="Proteomes" id="UP000001396"/>
    </source>
</evidence>
<dbReference type="AlphaFoldDB" id="D3B809"/>
<dbReference type="EMBL" id="ADBJ01000020">
    <property type="protein sequence ID" value="EFA82177.1"/>
    <property type="molecule type" value="Genomic_DNA"/>
</dbReference>
<dbReference type="RefSeq" id="XP_020434294.1">
    <property type="nucleotide sequence ID" value="XM_020575499.1"/>
</dbReference>
<keyword evidence="1" id="KW-0472">Membrane</keyword>
<dbReference type="PANTHER" id="PTHR35202:SF2">
    <property type="entry name" value="TRANSMEMBRANE PROTEIN"/>
    <property type="match status" value="1"/>
</dbReference>
<keyword evidence="1" id="KW-0812">Transmembrane</keyword>
<evidence type="ECO:0000313" key="2">
    <source>
        <dbReference type="EMBL" id="EFA82177.1"/>
    </source>
</evidence>
<protein>
    <recommendedName>
        <fullName evidence="4">Transmembrane protein</fullName>
    </recommendedName>
</protein>
<accession>D3B809</accession>
<proteinExistence type="predicted"/>
<reference evidence="2 3" key="1">
    <citation type="journal article" date="2011" name="Genome Res.">
        <title>Phylogeny-wide analysis of social amoeba genomes highlights ancient origins for complex intercellular communication.</title>
        <authorList>
            <person name="Heidel A.J."/>
            <person name="Lawal H.M."/>
            <person name="Felder M."/>
            <person name="Schilde C."/>
            <person name="Helps N.R."/>
            <person name="Tunggal B."/>
            <person name="Rivero F."/>
            <person name="John U."/>
            <person name="Schleicher M."/>
            <person name="Eichinger L."/>
            <person name="Platzer M."/>
            <person name="Noegel A.A."/>
            <person name="Schaap P."/>
            <person name="Gloeckner G."/>
        </authorList>
    </citation>
    <scope>NUCLEOTIDE SEQUENCE [LARGE SCALE GENOMIC DNA]</scope>
    <source>
        <strain evidence="3">ATCC 26659 / Pp 5 / PN500</strain>
    </source>
</reference>
<feature type="transmembrane region" description="Helical" evidence="1">
    <location>
        <begin position="133"/>
        <end position="154"/>
    </location>
</feature>
<sequence>MDNKQNLLIFKIFALFVMVSITKAHAIALLFALLALVCTIISFSTYWYKVEASVGGADLKVLISFMKENTQTRGIDQTKSWYESGKRNRERAIYGVCIAFVILSFISLLYVLVMGLIGALGGLNRFTKLRANLSIRLMNIVSMLFLLIAVLAFIRLPQSTNDDCKSNGPVYFPCNLYGCDSFYGGQSVNNDSFHWTPYIGWGFAIVAAFFNAFSVVISFFVSFQNTTGGATTTPSKDYQEQLE</sequence>
<dbReference type="InParanoid" id="D3B809"/>
<dbReference type="InterPro" id="IPR040291">
    <property type="entry name" value="DDB_G0287341-like"/>
</dbReference>
<feature type="transmembrane region" description="Helical" evidence="1">
    <location>
        <begin position="198"/>
        <end position="221"/>
    </location>
</feature>
<evidence type="ECO:0000256" key="1">
    <source>
        <dbReference type="SAM" id="Phobius"/>
    </source>
</evidence>
<feature type="transmembrane region" description="Helical" evidence="1">
    <location>
        <begin position="92"/>
        <end position="121"/>
    </location>
</feature>
<keyword evidence="3" id="KW-1185">Reference proteome</keyword>
<dbReference type="Proteomes" id="UP000001396">
    <property type="component" value="Unassembled WGS sequence"/>
</dbReference>
<gene>
    <name evidence="2" type="ORF">PPL_04599</name>
</gene>
<dbReference type="OMA" id="NNEEDYS"/>
<keyword evidence="1" id="KW-1133">Transmembrane helix</keyword>
<name>D3B809_HETP5</name>
<comment type="caution">
    <text evidence="2">The sequence shown here is derived from an EMBL/GenBank/DDBJ whole genome shotgun (WGS) entry which is preliminary data.</text>
</comment>
<organism evidence="2 3">
    <name type="scientific">Heterostelium pallidum (strain ATCC 26659 / Pp 5 / PN500)</name>
    <name type="common">Cellular slime mold</name>
    <name type="synonym">Polysphondylium pallidum</name>
    <dbReference type="NCBI Taxonomy" id="670386"/>
    <lineage>
        <taxon>Eukaryota</taxon>
        <taxon>Amoebozoa</taxon>
        <taxon>Evosea</taxon>
        <taxon>Eumycetozoa</taxon>
        <taxon>Dictyostelia</taxon>
        <taxon>Acytosteliales</taxon>
        <taxon>Acytosteliaceae</taxon>
        <taxon>Heterostelium</taxon>
    </lineage>
</organism>